<comment type="caution">
    <text evidence="2">The sequence shown here is derived from an EMBL/GenBank/DDBJ whole genome shotgun (WGS) entry which is preliminary data.</text>
</comment>
<sequence>MRPCRTESQTVVNRNSGEIRQMKILHAMAVAVLVSGCAGTAQPIAMTGDFGPQTLTLINSYRTSHGLPPLVVNGTLKALARQHSREQAARGTIGHDGFRQRSAQAKAAGLSGVCTENVGVRYRSAQALFSGWRNSAGHNTNLLRPNMRYAGVSVVGGYSTFFACG</sequence>
<dbReference type="CDD" id="cd05379">
    <property type="entry name" value="CAP_bacterial"/>
    <property type="match status" value="1"/>
</dbReference>
<dbReference type="SUPFAM" id="SSF55797">
    <property type="entry name" value="PR-1-like"/>
    <property type="match status" value="1"/>
</dbReference>
<dbReference type="AlphaFoldDB" id="A0A368YFR4"/>
<accession>A0A368YFR4</accession>
<evidence type="ECO:0000313" key="2">
    <source>
        <dbReference type="EMBL" id="RCW79081.1"/>
    </source>
</evidence>
<name>A0A368YFR4_9HYPH</name>
<dbReference type="EMBL" id="QPJM01000019">
    <property type="protein sequence ID" value="RCW79081.1"/>
    <property type="molecule type" value="Genomic_DNA"/>
</dbReference>
<reference evidence="2 3" key="1">
    <citation type="submission" date="2018-07" db="EMBL/GenBank/DDBJ databases">
        <title>Genomic Encyclopedia of Type Strains, Phase III (KMG-III): the genomes of soil and plant-associated and newly described type strains.</title>
        <authorList>
            <person name="Whitman W."/>
        </authorList>
    </citation>
    <scope>NUCLEOTIDE SEQUENCE [LARGE SCALE GENOMIC DNA]</scope>
    <source>
        <strain evidence="2 3">31-25a</strain>
    </source>
</reference>
<organism evidence="2 3">
    <name type="scientific">Phyllobacterium bourgognense</name>
    <dbReference type="NCBI Taxonomy" id="314236"/>
    <lineage>
        <taxon>Bacteria</taxon>
        <taxon>Pseudomonadati</taxon>
        <taxon>Pseudomonadota</taxon>
        <taxon>Alphaproteobacteria</taxon>
        <taxon>Hyphomicrobiales</taxon>
        <taxon>Phyllobacteriaceae</taxon>
        <taxon>Phyllobacterium</taxon>
    </lineage>
</organism>
<dbReference type="Pfam" id="PF00188">
    <property type="entry name" value="CAP"/>
    <property type="match status" value="1"/>
</dbReference>
<evidence type="ECO:0000259" key="1">
    <source>
        <dbReference type="Pfam" id="PF00188"/>
    </source>
</evidence>
<feature type="domain" description="SCP" evidence="1">
    <location>
        <begin position="55"/>
        <end position="162"/>
    </location>
</feature>
<dbReference type="Proteomes" id="UP000253324">
    <property type="component" value="Unassembled WGS sequence"/>
</dbReference>
<dbReference type="Gene3D" id="3.40.33.10">
    <property type="entry name" value="CAP"/>
    <property type="match status" value="1"/>
</dbReference>
<gene>
    <name evidence="2" type="ORF">C7476_1192</name>
</gene>
<dbReference type="PANTHER" id="PTHR31157:SF1">
    <property type="entry name" value="SCP DOMAIN-CONTAINING PROTEIN"/>
    <property type="match status" value="1"/>
</dbReference>
<dbReference type="PANTHER" id="PTHR31157">
    <property type="entry name" value="SCP DOMAIN-CONTAINING PROTEIN"/>
    <property type="match status" value="1"/>
</dbReference>
<proteinExistence type="predicted"/>
<evidence type="ECO:0000313" key="3">
    <source>
        <dbReference type="Proteomes" id="UP000253324"/>
    </source>
</evidence>
<keyword evidence="3" id="KW-1185">Reference proteome</keyword>
<dbReference type="InterPro" id="IPR035940">
    <property type="entry name" value="CAP_sf"/>
</dbReference>
<dbReference type="InterPro" id="IPR014044">
    <property type="entry name" value="CAP_dom"/>
</dbReference>
<protein>
    <submittedName>
        <fullName evidence="2">Cysteine-rich secretory family protein</fullName>
    </submittedName>
</protein>